<dbReference type="GO" id="GO:0005829">
    <property type="term" value="C:cytosol"/>
    <property type="evidence" value="ECO:0007669"/>
    <property type="project" value="TreeGrafter"/>
</dbReference>
<comment type="catalytic activity">
    <reaction evidence="6">
        <text>guanosine(527) in 16S rRNA + S-adenosyl-L-methionine = N(7)-methylguanosine(527) in 16S rRNA + S-adenosyl-L-homocysteine</text>
        <dbReference type="Rhea" id="RHEA:42732"/>
        <dbReference type="Rhea" id="RHEA-COMP:10209"/>
        <dbReference type="Rhea" id="RHEA-COMP:10210"/>
        <dbReference type="ChEBI" id="CHEBI:57856"/>
        <dbReference type="ChEBI" id="CHEBI:59789"/>
        <dbReference type="ChEBI" id="CHEBI:74269"/>
        <dbReference type="ChEBI" id="CHEBI:74480"/>
        <dbReference type="EC" id="2.1.1.170"/>
    </reaction>
</comment>
<protein>
    <recommendedName>
        <fullName evidence="6">Ribosomal RNA small subunit methyltransferase G</fullName>
        <ecNumber evidence="6">2.1.1.170</ecNumber>
    </recommendedName>
    <alternativeName>
        <fullName evidence="6">16S rRNA 7-methylguanosine methyltransferase</fullName>
        <shortName evidence="6">16S rRNA m7G methyltransferase</shortName>
    </alternativeName>
</protein>
<dbReference type="SUPFAM" id="SSF53335">
    <property type="entry name" value="S-adenosyl-L-methionine-dependent methyltransferases"/>
    <property type="match status" value="1"/>
</dbReference>
<evidence type="ECO:0000313" key="8">
    <source>
        <dbReference type="Proteomes" id="UP000608345"/>
    </source>
</evidence>
<dbReference type="InterPro" id="IPR003682">
    <property type="entry name" value="rRNA_ssu_MeTfrase_G"/>
</dbReference>
<dbReference type="EC" id="2.1.1.170" evidence="6"/>
<keyword evidence="1 6" id="KW-0963">Cytoplasm</keyword>
<dbReference type="InterPro" id="IPR029063">
    <property type="entry name" value="SAM-dependent_MTases_sf"/>
</dbReference>
<comment type="similarity">
    <text evidence="6">Belongs to the methyltransferase superfamily. RNA methyltransferase RsmG family.</text>
</comment>
<evidence type="ECO:0000256" key="5">
    <source>
        <dbReference type="ARBA" id="ARBA00022691"/>
    </source>
</evidence>
<keyword evidence="3 6" id="KW-0489">Methyltransferase</keyword>
<feature type="binding site" evidence="6">
    <location>
        <position position="83"/>
    </location>
    <ligand>
        <name>S-adenosyl-L-methionine</name>
        <dbReference type="ChEBI" id="CHEBI:59789"/>
    </ligand>
</feature>
<evidence type="ECO:0000256" key="6">
    <source>
        <dbReference type="HAMAP-Rule" id="MF_00074"/>
    </source>
</evidence>
<evidence type="ECO:0000256" key="3">
    <source>
        <dbReference type="ARBA" id="ARBA00022603"/>
    </source>
</evidence>
<evidence type="ECO:0000256" key="4">
    <source>
        <dbReference type="ARBA" id="ARBA00022679"/>
    </source>
</evidence>
<organism evidence="7 8">
    <name type="scientific">Advenella faeciporci</name>
    <dbReference type="NCBI Taxonomy" id="797535"/>
    <lineage>
        <taxon>Bacteria</taxon>
        <taxon>Pseudomonadati</taxon>
        <taxon>Pseudomonadota</taxon>
        <taxon>Betaproteobacteria</taxon>
        <taxon>Burkholderiales</taxon>
        <taxon>Alcaligenaceae</taxon>
    </lineage>
</organism>
<evidence type="ECO:0000256" key="2">
    <source>
        <dbReference type="ARBA" id="ARBA00022552"/>
    </source>
</evidence>
<sequence length="217" mass="24367">MSDSKKCLFEAARQLGLEMSEEQAHALLMYIEQMQRWNKTYNLTALKNKEQMLVQHIFDSLSVVLPLRKKLSGRKTVNVLDVGSGGGLPGVVLAIMNSTWNICCIDAVEKKTAFVRQMSGVLKLPNLSAKHIRIEQRTEPQVDLVISRAFASLADFASLAGKHVDASGYLVAMKGHYIQDEVNELVSRTEWEEASHETLEVPELDANRCLIWLQRKG</sequence>
<dbReference type="PIRSF" id="PIRSF003078">
    <property type="entry name" value="GidB"/>
    <property type="match status" value="1"/>
</dbReference>
<dbReference type="PANTHER" id="PTHR31760">
    <property type="entry name" value="S-ADENOSYL-L-METHIONINE-DEPENDENT METHYLTRANSFERASES SUPERFAMILY PROTEIN"/>
    <property type="match status" value="1"/>
</dbReference>
<reference evidence="7" key="1">
    <citation type="journal article" date="2014" name="Int. J. Syst. Evol. Microbiol.">
        <title>Complete genome sequence of Corynebacterium casei LMG S-19264T (=DSM 44701T), isolated from a smear-ripened cheese.</title>
        <authorList>
            <consortium name="US DOE Joint Genome Institute (JGI-PGF)"/>
            <person name="Walter F."/>
            <person name="Albersmeier A."/>
            <person name="Kalinowski J."/>
            <person name="Ruckert C."/>
        </authorList>
    </citation>
    <scope>NUCLEOTIDE SEQUENCE</scope>
    <source>
        <strain evidence="7">KCTC 23732</strain>
    </source>
</reference>
<dbReference type="PANTHER" id="PTHR31760:SF0">
    <property type="entry name" value="S-ADENOSYL-L-METHIONINE-DEPENDENT METHYLTRANSFERASES SUPERFAMILY PROTEIN"/>
    <property type="match status" value="1"/>
</dbReference>
<keyword evidence="4 6" id="KW-0808">Transferase</keyword>
<reference evidence="7" key="2">
    <citation type="submission" date="2020-09" db="EMBL/GenBank/DDBJ databases">
        <authorList>
            <person name="Sun Q."/>
            <person name="Kim S."/>
        </authorList>
    </citation>
    <scope>NUCLEOTIDE SEQUENCE</scope>
    <source>
        <strain evidence="7">KCTC 23732</strain>
    </source>
</reference>
<comment type="subcellular location">
    <subcellularLocation>
        <location evidence="6">Cytoplasm</location>
    </subcellularLocation>
</comment>
<proteinExistence type="inferred from homology"/>
<evidence type="ECO:0000313" key="7">
    <source>
        <dbReference type="EMBL" id="GGW81965.1"/>
    </source>
</evidence>
<name>A0A918MY21_9BURK</name>
<dbReference type="Gene3D" id="3.40.50.150">
    <property type="entry name" value="Vaccinia Virus protein VP39"/>
    <property type="match status" value="1"/>
</dbReference>
<dbReference type="RefSeq" id="WP_189384339.1">
    <property type="nucleotide sequence ID" value="NZ_BAABFY010000056.1"/>
</dbReference>
<keyword evidence="2 6" id="KW-0698">rRNA processing</keyword>
<dbReference type="Proteomes" id="UP000608345">
    <property type="component" value="Unassembled WGS sequence"/>
</dbReference>
<dbReference type="EMBL" id="BMYS01000004">
    <property type="protein sequence ID" value="GGW81965.1"/>
    <property type="molecule type" value="Genomic_DNA"/>
</dbReference>
<dbReference type="Pfam" id="PF02527">
    <property type="entry name" value="GidB"/>
    <property type="match status" value="1"/>
</dbReference>
<comment type="function">
    <text evidence="6">Specifically methylates the N7 position of guanine in position 527 of 16S rRNA.</text>
</comment>
<dbReference type="NCBIfam" id="TIGR00138">
    <property type="entry name" value="rsmG_gidB"/>
    <property type="match status" value="1"/>
</dbReference>
<keyword evidence="8" id="KW-1185">Reference proteome</keyword>
<accession>A0A918MY21</accession>
<feature type="binding site" evidence="6">
    <location>
        <begin position="134"/>
        <end position="135"/>
    </location>
    <ligand>
        <name>S-adenosyl-L-methionine</name>
        <dbReference type="ChEBI" id="CHEBI:59789"/>
    </ligand>
</feature>
<dbReference type="GO" id="GO:0070043">
    <property type="term" value="F:rRNA (guanine-N7-)-methyltransferase activity"/>
    <property type="evidence" value="ECO:0007669"/>
    <property type="project" value="UniProtKB-UniRule"/>
</dbReference>
<dbReference type="HAMAP" id="MF_00074">
    <property type="entry name" value="16SrRNA_methyltr_G"/>
    <property type="match status" value="1"/>
</dbReference>
<dbReference type="AlphaFoldDB" id="A0A918MY21"/>
<comment type="caution">
    <text evidence="6">Lacks conserved residue(s) required for the propagation of feature annotation.</text>
</comment>
<evidence type="ECO:0000256" key="1">
    <source>
        <dbReference type="ARBA" id="ARBA00022490"/>
    </source>
</evidence>
<feature type="binding site" evidence="6">
    <location>
        <position position="88"/>
    </location>
    <ligand>
        <name>S-adenosyl-L-methionine</name>
        <dbReference type="ChEBI" id="CHEBI:59789"/>
    </ligand>
</feature>
<feature type="binding site" evidence="6">
    <location>
        <position position="148"/>
    </location>
    <ligand>
        <name>S-adenosyl-L-methionine</name>
        <dbReference type="ChEBI" id="CHEBI:59789"/>
    </ligand>
</feature>
<comment type="caution">
    <text evidence="7">The sequence shown here is derived from an EMBL/GenBank/DDBJ whole genome shotgun (WGS) entry which is preliminary data.</text>
</comment>
<gene>
    <name evidence="7" type="primary">gidB</name>
    <name evidence="6" type="synonym">rsmG</name>
    <name evidence="7" type="ORF">GCM10011450_09890</name>
</gene>
<keyword evidence="5 6" id="KW-0949">S-adenosyl-L-methionine</keyword>